<evidence type="ECO:0008006" key="4">
    <source>
        <dbReference type="Google" id="ProtNLM"/>
    </source>
</evidence>
<gene>
    <name evidence="2" type="ORF">GCM10010226_26370</name>
</gene>
<sequence>MPYERHALTEKILKDAWDKAVDGTLLTIDPASQEQEIPGDFLAQVLQGEKMEKAPQRVMIAGAHITGGFDVKSSKLLCPLELTDCVFDKSPNLDQANARNITLKGCTFPGLRGWELKVEHDFSLEDSSSSNLVDLCGAQIGGQVDLKGVTLSAPGPEVLKLNGLVVQREMRWSGMTTHGQVTMIGARVSKQFICIGTTLVNAGGIALLAQGIKVGSSAYMKSGFSASGEVDISGAEITGRLDCRNGTFRSAGLEQGALRADGIHIENDLICENGFLAEGGVNLLGATIGGSLRCTGGRFINPGSLAIRAARAKISQDFECKRGFRAEGQVLLAGCKIGGSAKFQGGQFIHPTDSALDGTGMEVGQNVVLGKDYPGEQMPAEGFISEGEVKLVDAKIMQDLNCTGGRFSNSQRVALNAQGVTVRDVLLENDFCADGMLDLSGSQIGGKLLCSGGQFTGSRVSLRADGMTVQREAQLDDGFRAEGKVHIRRAQFGAGLSFDGAFLAAVGGSNSLTLRGSSIKGRLNLVTREKPPGAMDLRRVVVTELYDDKAVWPDRIKLHGLVYETLREDGPKIKDRLEWLKSNGKYEPQIYRQLAKVYQVTGDEDLARKVLIAEQDERRKSRPGFHGVLAWWGGWFLKATVGYGYNPFRVLMELAVLEVIGGIVFSILRNDIHPVSPHVVGDYQPWLYSLDLLLPVVNFRWSLWFYPTGAAVWWAAAFTATGWALATALVVGLGGVFKRK</sequence>
<name>A0A918H9P9_9ACTN</name>
<dbReference type="Proteomes" id="UP000646776">
    <property type="component" value="Unassembled WGS sequence"/>
</dbReference>
<keyword evidence="1" id="KW-0812">Transmembrane</keyword>
<protein>
    <recommendedName>
        <fullName evidence="4">Membrane-associated oxidoreductase</fullName>
    </recommendedName>
</protein>
<dbReference type="AlphaFoldDB" id="A0A918H9P9"/>
<keyword evidence="1" id="KW-0472">Membrane</keyword>
<reference evidence="2" key="1">
    <citation type="journal article" date="2014" name="Int. J. Syst. Evol. Microbiol.">
        <title>Complete genome sequence of Corynebacterium casei LMG S-19264T (=DSM 44701T), isolated from a smear-ripened cheese.</title>
        <authorList>
            <consortium name="US DOE Joint Genome Institute (JGI-PGF)"/>
            <person name="Walter F."/>
            <person name="Albersmeier A."/>
            <person name="Kalinowski J."/>
            <person name="Ruckert C."/>
        </authorList>
    </citation>
    <scope>NUCLEOTIDE SEQUENCE</scope>
    <source>
        <strain evidence="2">JCM 4125</strain>
    </source>
</reference>
<evidence type="ECO:0000256" key="1">
    <source>
        <dbReference type="SAM" id="Phobius"/>
    </source>
</evidence>
<keyword evidence="3" id="KW-1185">Reference proteome</keyword>
<evidence type="ECO:0000313" key="2">
    <source>
        <dbReference type="EMBL" id="GGT48067.1"/>
    </source>
</evidence>
<keyword evidence="1" id="KW-1133">Transmembrane helix</keyword>
<organism evidence="2 3">
    <name type="scientific">Streptomyces phaeofaciens</name>
    <dbReference type="NCBI Taxonomy" id="68254"/>
    <lineage>
        <taxon>Bacteria</taxon>
        <taxon>Bacillati</taxon>
        <taxon>Actinomycetota</taxon>
        <taxon>Actinomycetes</taxon>
        <taxon>Kitasatosporales</taxon>
        <taxon>Streptomycetaceae</taxon>
        <taxon>Streptomyces</taxon>
    </lineage>
</organism>
<proteinExistence type="predicted"/>
<dbReference type="EMBL" id="BMSA01000006">
    <property type="protein sequence ID" value="GGT48067.1"/>
    <property type="molecule type" value="Genomic_DNA"/>
</dbReference>
<feature type="transmembrane region" description="Helical" evidence="1">
    <location>
        <begin position="712"/>
        <end position="737"/>
    </location>
</feature>
<comment type="caution">
    <text evidence="2">The sequence shown here is derived from an EMBL/GenBank/DDBJ whole genome shotgun (WGS) entry which is preliminary data.</text>
</comment>
<accession>A0A918H9P9</accession>
<evidence type="ECO:0000313" key="3">
    <source>
        <dbReference type="Proteomes" id="UP000646776"/>
    </source>
</evidence>
<reference evidence="2" key="2">
    <citation type="submission" date="2020-09" db="EMBL/GenBank/DDBJ databases">
        <authorList>
            <person name="Sun Q."/>
            <person name="Ohkuma M."/>
        </authorList>
    </citation>
    <scope>NUCLEOTIDE SEQUENCE</scope>
    <source>
        <strain evidence="2">JCM 4125</strain>
    </source>
</reference>